<feature type="domain" description="GINS subunit" evidence="8">
    <location>
        <begin position="137"/>
        <end position="214"/>
    </location>
</feature>
<dbReference type="GO" id="GO:1902975">
    <property type="term" value="P:mitotic DNA replication initiation"/>
    <property type="evidence" value="ECO:0007669"/>
    <property type="project" value="TreeGrafter"/>
</dbReference>
<dbReference type="Pfam" id="PF05916">
    <property type="entry name" value="Sld5"/>
    <property type="match status" value="1"/>
</dbReference>
<evidence type="ECO:0000256" key="1">
    <source>
        <dbReference type="ARBA" id="ARBA00004123"/>
    </source>
</evidence>
<evidence type="ECO:0000256" key="5">
    <source>
        <dbReference type="ARBA" id="ARBA00045258"/>
    </source>
</evidence>
<protein>
    <recommendedName>
        <fullName evidence="6">DNA replication complex GINS protein PSF3</fullName>
    </recommendedName>
</protein>
<dbReference type="InterPro" id="IPR036224">
    <property type="entry name" value="GINS_bundle-like_dom_sf"/>
</dbReference>
<proteinExistence type="inferred from homology"/>
<dbReference type="AlphaFoldDB" id="A0A915D0A9"/>
<name>A0A915D0A9_9BILA</name>
<comment type="function">
    <text evidence="5">Required for correct functioning of the GINS complex, a complex that plays an essential role in the initiation of DNA replication, and progression of DNA replication forks. GINS complex is a core component of CDC45-MCM-GINS (CMG) helicase, the molecular machine that unwinds template DNA during replication, and around which the replisome is built.</text>
</comment>
<dbReference type="InterPro" id="IPR010492">
    <property type="entry name" value="GINS_Psf3"/>
</dbReference>
<keyword evidence="9" id="KW-1185">Reference proteome</keyword>
<accession>A0A915D0A9</accession>
<keyword evidence="3 6" id="KW-0235">DNA replication</keyword>
<sequence>MVKTRRETMRESSQLPTESVETSSMSSASNQQLYSAPISDASTSSKTLWVDESYFDLGAIVAANSNVKCTFDKRTPVEFFPLIGQKKPACIPEKGLQVEVPAWIVHSVNNFCQITIPTAYASVRRDSIRAASSQDANFQSFPRHFYSLGMLVCRLAGRHDAEQIAVALLAAFTQRIEWILRQSLKLTLKTDKMDEWERRVFRKSQAAEKEMSDWTRCVQKQAVKRKHHTSMISSGLLSRLL</sequence>
<dbReference type="CDD" id="cd11713">
    <property type="entry name" value="GINS_A_psf3"/>
    <property type="match status" value="1"/>
</dbReference>
<dbReference type="SUPFAM" id="SSF158573">
    <property type="entry name" value="GINS helical bundle-like"/>
    <property type="match status" value="1"/>
</dbReference>
<dbReference type="PANTHER" id="PTHR22768:SF0">
    <property type="entry name" value="DNA REPLICATION COMPLEX GINS PROTEIN PSF3"/>
    <property type="match status" value="1"/>
</dbReference>
<dbReference type="InterPro" id="IPR038437">
    <property type="entry name" value="GINS_Psf3_sf"/>
</dbReference>
<evidence type="ECO:0000259" key="8">
    <source>
        <dbReference type="Pfam" id="PF05916"/>
    </source>
</evidence>
<feature type="compositionally biased region" description="Low complexity" evidence="7">
    <location>
        <begin position="17"/>
        <end position="28"/>
    </location>
</feature>
<comment type="similarity">
    <text evidence="2 6">Belongs to the GINS3/PSF3 family.</text>
</comment>
<dbReference type="Proteomes" id="UP000887574">
    <property type="component" value="Unplaced"/>
</dbReference>
<comment type="subunit">
    <text evidence="6">Component of the GINS complex.</text>
</comment>
<feature type="region of interest" description="Disordered" evidence="7">
    <location>
        <begin position="1"/>
        <end position="28"/>
    </location>
</feature>
<organism evidence="9 10">
    <name type="scientific">Ditylenchus dipsaci</name>
    <dbReference type="NCBI Taxonomy" id="166011"/>
    <lineage>
        <taxon>Eukaryota</taxon>
        <taxon>Metazoa</taxon>
        <taxon>Ecdysozoa</taxon>
        <taxon>Nematoda</taxon>
        <taxon>Chromadorea</taxon>
        <taxon>Rhabditida</taxon>
        <taxon>Tylenchina</taxon>
        <taxon>Tylenchomorpha</taxon>
        <taxon>Sphaerularioidea</taxon>
        <taxon>Anguinidae</taxon>
        <taxon>Anguininae</taxon>
        <taxon>Ditylenchus</taxon>
    </lineage>
</organism>
<evidence type="ECO:0000313" key="10">
    <source>
        <dbReference type="WBParaSite" id="jg14112"/>
    </source>
</evidence>
<dbReference type="PANTHER" id="PTHR22768">
    <property type="entry name" value="DNA REPLICATION COMPLEX GINS PROTEIN PSF3"/>
    <property type="match status" value="1"/>
</dbReference>
<keyword evidence="4 6" id="KW-0539">Nucleus</keyword>
<dbReference type="Gene3D" id="1.20.58.2050">
    <property type="match status" value="1"/>
</dbReference>
<feature type="compositionally biased region" description="Basic and acidic residues" evidence="7">
    <location>
        <begin position="1"/>
        <end position="10"/>
    </location>
</feature>
<evidence type="ECO:0000256" key="2">
    <source>
        <dbReference type="ARBA" id="ARBA00006343"/>
    </source>
</evidence>
<dbReference type="WBParaSite" id="jg14112">
    <property type="protein sequence ID" value="jg14112"/>
    <property type="gene ID" value="jg14112"/>
</dbReference>
<dbReference type="InterPro" id="IPR021151">
    <property type="entry name" value="GINS_A"/>
</dbReference>
<evidence type="ECO:0000256" key="6">
    <source>
        <dbReference type="RuleBase" id="RU367161"/>
    </source>
</evidence>
<dbReference type="GO" id="GO:0000811">
    <property type="term" value="C:GINS complex"/>
    <property type="evidence" value="ECO:0007669"/>
    <property type="project" value="UniProtKB-UniRule"/>
</dbReference>
<evidence type="ECO:0000256" key="7">
    <source>
        <dbReference type="SAM" id="MobiDB-lite"/>
    </source>
</evidence>
<evidence type="ECO:0000256" key="4">
    <source>
        <dbReference type="ARBA" id="ARBA00023242"/>
    </source>
</evidence>
<comment type="function">
    <text evidence="6">The GINS complex plays an essential role in the initiation of DNA replication.</text>
</comment>
<comment type="subcellular location">
    <subcellularLocation>
        <location evidence="1 6">Nucleus</location>
    </subcellularLocation>
</comment>
<reference evidence="10" key="1">
    <citation type="submission" date="2022-11" db="UniProtKB">
        <authorList>
            <consortium name="WormBaseParasite"/>
        </authorList>
    </citation>
    <scope>IDENTIFICATION</scope>
</reference>
<evidence type="ECO:0000313" key="9">
    <source>
        <dbReference type="Proteomes" id="UP000887574"/>
    </source>
</evidence>
<evidence type="ECO:0000256" key="3">
    <source>
        <dbReference type="ARBA" id="ARBA00022705"/>
    </source>
</evidence>